<proteinExistence type="predicted"/>
<name>A0A9N9HU94_9GLOM</name>
<feature type="compositionally biased region" description="Basic and acidic residues" evidence="1">
    <location>
        <begin position="87"/>
        <end position="99"/>
    </location>
</feature>
<organism evidence="2 3">
    <name type="scientific">Ambispora leptoticha</name>
    <dbReference type="NCBI Taxonomy" id="144679"/>
    <lineage>
        <taxon>Eukaryota</taxon>
        <taxon>Fungi</taxon>
        <taxon>Fungi incertae sedis</taxon>
        <taxon>Mucoromycota</taxon>
        <taxon>Glomeromycotina</taxon>
        <taxon>Glomeromycetes</taxon>
        <taxon>Archaeosporales</taxon>
        <taxon>Ambisporaceae</taxon>
        <taxon>Ambispora</taxon>
    </lineage>
</organism>
<evidence type="ECO:0000313" key="2">
    <source>
        <dbReference type="EMBL" id="CAG8705649.1"/>
    </source>
</evidence>
<evidence type="ECO:0000256" key="1">
    <source>
        <dbReference type="SAM" id="MobiDB-lite"/>
    </source>
</evidence>
<feature type="non-terminal residue" evidence="2">
    <location>
        <position position="1"/>
    </location>
</feature>
<feature type="region of interest" description="Disordered" evidence="1">
    <location>
        <begin position="72"/>
        <end position="99"/>
    </location>
</feature>
<keyword evidence="3" id="KW-1185">Reference proteome</keyword>
<dbReference type="Proteomes" id="UP000789508">
    <property type="component" value="Unassembled WGS sequence"/>
</dbReference>
<accession>A0A9N9HU94</accession>
<protein>
    <submittedName>
        <fullName evidence="2">3508_t:CDS:1</fullName>
    </submittedName>
</protein>
<evidence type="ECO:0000313" key="3">
    <source>
        <dbReference type="Proteomes" id="UP000789508"/>
    </source>
</evidence>
<gene>
    <name evidence="2" type="ORF">ALEPTO_LOCUS11733</name>
</gene>
<sequence length="141" mass="17118">QITKLKKEKIVLGEELKKEMKEDNLFWRRRKDYWTKEKDILEKEKENMKKKSEKEEIEEEDSMEGVVEIEADSFMTIRDSSEDDEEERSKNKGERKVVEEKEEILDLDFDDEDWVDWPVFNLGDDRMEGSNKEYNGSRIHY</sequence>
<feature type="region of interest" description="Disordered" evidence="1">
    <location>
        <begin position="122"/>
        <end position="141"/>
    </location>
</feature>
<feature type="region of interest" description="Disordered" evidence="1">
    <location>
        <begin position="46"/>
        <end position="65"/>
    </location>
</feature>
<reference evidence="2" key="1">
    <citation type="submission" date="2021-06" db="EMBL/GenBank/DDBJ databases">
        <authorList>
            <person name="Kallberg Y."/>
            <person name="Tangrot J."/>
            <person name="Rosling A."/>
        </authorList>
    </citation>
    <scope>NUCLEOTIDE SEQUENCE</scope>
    <source>
        <strain evidence="2">FL130A</strain>
    </source>
</reference>
<comment type="caution">
    <text evidence="2">The sequence shown here is derived from an EMBL/GenBank/DDBJ whole genome shotgun (WGS) entry which is preliminary data.</text>
</comment>
<dbReference type="AlphaFoldDB" id="A0A9N9HU94"/>
<feature type="compositionally biased region" description="Acidic residues" evidence="1">
    <location>
        <begin position="55"/>
        <end position="65"/>
    </location>
</feature>
<dbReference type="EMBL" id="CAJVPS010020858">
    <property type="protein sequence ID" value="CAG8705649.1"/>
    <property type="molecule type" value="Genomic_DNA"/>
</dbReference>